<evidence type="ECO:0000256" key="3">
    <source>
        <dbReference type="ARBA" id="ARBA00022801"/>
    </source>
</evidence>
<evidence type="ECO:0000259" key="11">
    <source>
        <dbReference type="PROSITE" id="PS51198"/>
    </source>
</evidence>
<evidence type="ECO:0000256" key="5">
    <source>
        <dbReference type="ARBA" id="ARBA00022840"/>
    </source>
</evidence>
<dbReference type="PANTHER" id="PTHR11070">
    <property type="entry name" value="UVRD / RECB / PCRA DNA HELICASE FAMILY MEMBER"/>
    <property type="match status" value="1"/>
</dbReference>
<dbReference type="InterPro" id="IPR014017">
    <property type="entry name" value="DNA_helicase_UvrD-like_C"/>
</dbReference>
<dbReference type="GO" id="GO:0000725">
    <property type="term" value="P:recombinational repair"/>
    <property type="evidence" value="ECO:0000318"/>
    <property type="project" value="GO_Central"/>
</dbReference>
<evidence type="ECO:0000256" key="9">
    <source>
        <dbReference type="ARBA" id="ARBA00048988"/>
    </source>
</evidence>
<dbReference type="CDD" id="cd17932">
    <property type="entry name" value="DEXQc_UvrD"/>
    <property type="match status" value="1"/>
</dbReference>
<dbReference type="Proteomes" id="UP000002051">
    <property type="component" value="Unassembled WGS sequence"/>
</dbReference>
<dbReference type="GO" id="GO:0005634">
    <property type="term" value="C:nucleus"/>
    <property type="evidence" value="ECO:0000318"/>
    <property type="project" value="GO_Central"/>
</dbReference>
<evidence type="ECO:0000313" key="14">
    <source>
        <dbReference type="EMBL" id="RHN80222.1"/>
    </source>
</evidence>
<keyword evidence="6" id="KW-0413">Isomerase</keyword>
<dbReference type="Gene3D" id="1.10.486.10">
    <property type="entry name" value="PCRA, domain 4"/>
    <property type="match status" value="1"/>
</dbReference>
<keyword evidence="16" id="KW-1185">Reference proteome</keyword>
<dbReference type="Gramene" id="rna4121">
    <property type="protein sequence ID" value="RHN80222.1"/>
    <property type="gene ID" value="gene4121"/>
</dbReference>
<evidence type="ECO:0000313" key="15">
    <source>
        <dbReference type="EnsemblPlants" id="AES60958"/>
    </source>
</evidence>
<dbReference type="AlphaFoldDB" id="G7I2M0"/>
<dbReference type="InterPro" id="IPR014016">
    <property type="entry name" value="UvrD-like_ATP-bd"/>
</dbReference>
<dbReference type="InterPro" id="IPR013986">
    <property type="entry name" value="DExx_box_DNA_helicase_dom_sf"/>
</dbReference>
<dbReference type="KEGG" id="mtr:11433288"/>
<keyword evidence="5 10" id="KW-0067">ATP-binding</keyword>
<reference evidence="15" key="3">
    <citation type="submission" date="2015-04" db="UniProtKB">
        <authorList>
            <consortium name="EnsemblPlants"/>
        </authorList>
    </citation>
    <scope>IDENTIFICATION</scope>
    <source>
        <strain evidence="15">cv. Jemalong A17</strain>
    </source>
</reference>
<reference evidence="13 16" key="1">
    <citation type="journal article" date="2011" name="Nature">
        <title>The Medicago genome provides insight into the evolution of rhizobial symbioses.</title>
        <authorList>
            <person name="Young N.D."/>
            <person name="Debelle F."/>
            <person name="Oldroyd G.E."/>
            <person name="Geurts R."/>
            <person name="Cannon S.B."/>
            <person name="Udvardi M.K."/>
            <person name="Benedito V.A."/>
            <person name="Mayer K.F."/>
            <person name="Gouzy J."/>
            <person name="Schoof H."/>
            <person name="Van de Peer Y."/>
            <person name="Proost S."/>
            <person name="Cook D.R."/>
            <person name="Meyers B.C."/>
            <person name="Spannagl M."/>
            <person name="Cheung F."/>
            <person name="De Mita S."/>
            <person name="Krishnakumar V."/>
            <person name="Gundlach H."/>
            <person name="Zhou S."/>
            <person name="Mudge J."/>
            <person name="Bharti A.K."/>
            <person name="Murray J.D."/>
            <person name="Naoumkina M.A."/>
            <person name="Rosen B."/>
            <person name="Silverstein K.A."/>
            <person name="Tang H."/>
            <person name="Rombauts S."/>
            <person name="Zhao P.X."/>
            <person name="Zhou P."/>
            <person name="Barbe V."/>
            <person name="Bardou P."/>
            <person name="Bechner M."/>
            <person name="Bellec A."/>
            <person name="Berger A."/>
            <person name="Berges H."/>
            <person name="Bidwell S."/>
            <person name="Bisseling T."/>
            <person name="Choisne N."/>
            <person name="Couloux A."/>
            <person name="Denny R."/>
            <person name="Deshpande S."/>
            <person name="Dai X."/>
            <person name="Doyle J.J."/>
            <person name="Dudez A.M."/>
            <person name="Farmer A.D."/>
            <person name="Fouteau S."/>
            <person name="Franken C."/>
            <person name="Gibelin C."/>
            <person name="Gish J."/>
            <person name="Goldstein S."/>
            <person name="Gonzalez A.J."/>
            <person name="Green P.J."/>
            <person name="Hallab A."/>
            <person name="Hartog M."/>
            <person name="Hua A."/>
            <person name="Humphray S.J."/>
            <person name="Jeong D.H."/>
            <person name="Jing Y."/>
            <person name="Jocker A."/>
            <person name="Kenton S.M."/>
            <person name="Kim D.J."/>
            <person name="Klee K."/>
            <person name="Lai H."/>
            <person name="Lang C."/>
            <person name="Lin S."/>
            <person name="Macmil S.L."/>
            <person name="Magdelenat G."/>
            <person name="Matthews L."/>
            <person name="McCorrison J."/>
            <person name="Monaghan E.L."/>
            <person name="Mun J.H."/>
            <person name="Najar F.Z."/>
            <person name="Nicholson C."/>
            <person name="Noirot C."/>
            <person name="O'Bleness M."/>
            <person name="Paule C.R."/>
            <person name="Poulain J."/>
            <person name="Prion F."/>
            <person name="Qin B."/>
            <person name="Qu C."/>
            <person name="Retzel E.F."/>
            <person name="Riddle C."/>
            <person name="Sallet E."/>
            <person name="Samain S."/>
            <person name="Samson N."/>
            <person name="Sanders I."/>
            <person name="Saurat O."/>
            <person name="Scarpelli C."/>
            <person name="Schiex T."/>
            <person name="Segurens B."/>
            <person name="Severin A.J."/>
            <person name="Sherrier D.J."/>
            <person name="Shi R."/>
            <person name="Sims S."/>
            <person name="Singer S.R."/>
            <person name="Sinharoy S."/>
            <person name="Sterck L."/>
            <person name="Viollet A."/>
            <person name="Wang B.B."/>
            <person name="Wang K."/>
            <person name="Wang M."/>
            <person name="Wang X."/>
            <person name="Warfsmann J."/>
            <person name="Weissenbach J."/>
            <person name="White D.D."/>
            <person name="White J.D."/>
            <person name="Wiley G.B."/>
            <person name="Wincker P."/>
            <person name="Xing Y."/>
            <person name="Yang L."/>
            <person name="Yao Z."/>
            <person name="Ying F."/>
            <person name="Zhai J."/>
            <person name="Zhou L."/>
            <person name="Zuber A."/>
            <person name="Denarie J."/>
            <person name="Dixon R.A."/>
            <person name="May G.D."/>
            <person name="Schwartz D.C."/>
            <person name="Rogers J."/>
            <person name="Quetier F."/>
            <person name="Town C.D."/>
            <person name="Roe B.A."/>
        </authorList>
    </citation>
    <scope>NUCLEOTIDE SEQUENCE [LARGE SCALE GENOMIC DNA]</scope>
    <source>
        <strain evidence="13">A17</strain>
        <strain evidence="15 16">cv. Jemalong A17</strain>
    </source>
</reference>
<keyword evidence="4 10" id="KW-0347">Helicase</keyword>
<comment type="similarity">
    <text evidence="1">Belongs to the helicase family. UvrD subfamily.</text>
</comment>
<feature type="domain" description="UvrD-like helicase ATP-binding" evidence="11">
    <location>
        <begin position="357"/>
        <end position="653"/>
    </location>
</feature>
<organism evidence="13 16">
    <name type="scientific">Medicago truncatula</name>
    <name type="common">Barrel medic</name>
    <name type="synonym">Medicago tribuloides</name>
    <dbReference type="NCBI Taxonomy" id="3880"/>
    <lineage>
        <taxon>Eukaryota</taxon>
        <taxon>Viridiplantae</taxon>
        <taxon>Streptophyta</taxon>
        <taxon>Embryophyta</taxon>
        <taxon>Tracheophyta</taxon>
        <taxon>Spermatophyta</taxon>
        <taxon>Magnoliopsida</taxon>
        <taxon>eudicotyledons</taxon>
        <taxon>Gunneridae</taxon>
        <taxon>Pentapetalae</taxon>
        <taxon>rosids</taxon>
        <taxon>fabids</taxon>
        <taxon>Fabales</taxon>
        <taxon>Fabaceae</taxon>
        <taxon>Papilionoideae</taxon>
        <taxon>50 kb inversion clade</taxon>
        <taxon>NPAAA clade</taxon>
        <taxon>Hologalegina</taxon>
        <taxon>IRL clade</taxon>
        <taxon>Trifolieae</taxon>
        <taxon>Medicago</taxon>
    </lineage>
</organism>
<dbReference type="EMBL" id="CM001217">
    <property type="protein sequence ID" value="AES60958.2"/>
    <property type="molecule type" value="Genomic_DNA"/>
</dbReference>
<dbReference type="OrthoDB" id="1470711at2759"/>
<dbReference type="Pfam" id="PF00580">
    <property type="entry name" value="UvrD-helicase"/>
    <property type="match status" value="1"/>
</dbReference>
<dbReference type="PROSITE" id="PS51198">
    <property type="entry name" value="UVRD_HELICASE_ATP_BIND"/>
    <property type="match status" value="1"/>
</dbReference>
<evidence type="ECO:0000256" key="8">
    <source>
        <dbReference type="ARBA" id="ARBA00034808"/>
    </source>
</evidence>
<proteinExistence type="inferred from homology"/>
<dbReference type="Pfam" id="PF13361">
    <property type="entry name" value="UvrD_C"/>
    <property type="match status" value="1"/>
</dbReference>
<dbReference type="EMBL" id="PSQE01000001">
    <property type="protein sequence ID" value="RHN80222.1"/>
    <property type="molecule type" value="Genomic_DNA"/>
</dbReference>
<comment type="catalytic activity">
    <reaction evidence="7">
        <text>Couples ATP hydrolysis with the unwinding of duplex DNA by translocating in the 3'-5' direction.</text>
        <dbReference type="EC" id="5.6.2.4"/>
    </reaction>
</comment>
<evidence type="ECO:0000313" key="16">
    <source>
        <dbReference type="Proteomes" id="UP000002051"/>
    </source>
</evidence>
<evidence type="ECO:0000256" key="10">
    <source>
        <dbReference type="PROSITE-ProRule" id="PRU00560"/>
    </source>
</evidence>
<dbReference type="InterPro" id="IPR000212">
    <property type="entry name" value="DNA_helicase_UvrD/REP"/>
</dbReference>
<feature type="binding site" evidence="10">
    <location>
        <begin position="378"/>
        <end position="385"/>
    </location>
    <ligand>
        <name>ATP</name>
        <dbReference type="ChEBI" id="CHEBI:30616"/>
    </ligand>
</feature>
<evidence type="ECO:0000313" key="13">
    <source>
        <dbReference type="EMBL" id="AES60958.2"/>
    </source>
</evidence>
<dbReference type="Proteomes" id="UP000265566">
    <property type="component" value="Chromosome 1"/>
</dbReference>
<dbReference type="GO" id="GO:0003677">
    <property type="term" value="F:DNA binding"/>
    <property type="evidence" value="ECO:0007669"/>
    <property type="project" value="InterPro"/>
</dbReference>
<evidence type="ECO:0000256" key="1">
    <source>
        <dbReference type="ARBA" id="ARBA00009922"/>
    </source>
</evidence>
<dbReference type="eggNOG" id="KOG2108">
    <property type="taxonomic scope" value="Eukaryota"/>
</dbReference>
<reference evidence="13 16" key="2">
    <citation type="journal article" date="2014" name="BMC Genomics">
        <title>An improved genome release (version Mt4.0) for the model legume Medicago truncatula.</title>
        <authorList>
            <person name="Tang H."/>
            <person name="Krishnakumar V."/>
            <person name="Bidwell S."/>
            <person name="Rosen B."/>
            <person name="Chan A."/>
            <person name="Zhou S."/>
            <person name="Gentzbittel L."/>
            <person name="Childs K.L."/>
            <person name="Yandell M."/>
            <person name="Gundlach H."/>
            <person name="Mayer K.F."/>
            <person name="Schwartz D.C."/>
            <person name="Town C.D."/>
        </authorList>
    </citation>
    <scope>GENOME REANNOTATION</scope>
    <source>
        <strain evidence="15 16">cv. Jemalong A17</strain>
    </source>
</reference>
<dbReference type="HOGENOM" id="CLU_004585_0_0_1"/>
<dbReference type="PROSITE" id="PS51217">
    <property type="entry name" value="UVRD_HELICASE_CTER"/>
    <property type="match status" value="1"/>
</dbReference>
<keyword evidence="3 10" id="KW-0378">Hydrolase</keyword>
<dbReference type="PANTHER" id="PTHR11070:SF61">
    <property type="entry name" value="DNA 3'-5' HELICASE"/>
    <property type="match status" value="1"/>
</dbReference>
<evidence type="ECO:0000259" key="12">
    <source>
        <dbReference type="PROSITE" id="PS51217"/>
    </source>
</evidence>
<gene>
    <name evidence="15" type="primary">11433288</name>
    <name evidence="13" type="ordered locus">MTR_1g072800</name>
    <name evidence="14" type="ORF">MtrunA17_Chr1g0185921</name>
</gene>
<dbReference type="STRING" id="3880.G7I2M0"/>
<name>G7I2M0_MEDTR</name>
<evidence type="ECO:0000256" key="7">
    <source>
        <dbReference type="ARBA" id="ARBA00034617"/>
    </source>
</evidence>
<sequence>MQNQQNGRISAYFSASKPLLPQKRASDSSISSPYQIKSLCDVDGAKGRVRVGKRVPLAEVPLNRLHSSGNGGEASSDVICCSSSARTVVVPAVSAVKENLCQSNFETPRKESGGFESESLDYFYASGLLDDDFDDSILEQIDIMCEEKSAVKTAGVEGLGHSCHEKVSSEGNVVGNVDMGLGTNVSKDIGNDDLNESILEQIDILFEQKSAEKEAGMGIEHNCRERVSSESSVVSNVDMDLGTSAFPKDIGNGEIDDFDESILEQIDILCEQKSAVKAAGQGLDQSCQENVSSESGLVCTVDMSLATSAVSEGIGSGDMLCFGIDLDHKEEHVDSETTRKSLPSGTMPEEYSKYLKSLNERQREAACTDVSTPLMIVAGPGSGKTSTMVGRVLMLLNEGISPLNILAMTFTAAAAAEMRKRIGAIAGKQTAKELTISTFHSFCLQLCRSHAEKLGRTSEFLIYGQWQQRNAIIEATRLLENETSKHKNGELLIGEASDGLKTPKQFKDKAKKWQNFVTQAKASGRTSAEYRDMGNQIGAEILENYSNILKSCNAVDYHDLISYSVKLLTDFPEVFRESQDSWKAVVIDEFQDTSAMQYKLLRILASHNKITIIGDDDQSIFSFNGADISGFISFRNDFPNYKEIRLNKNYRSTRYIVEAAASLIQNNAKRCQLKNVLTDNSSGSKIIMKECHNEDAQCAFIVDKISEISSNHSADNCSYGNIAILYRRRVSGKAFQMAFRDRKIPFNIHGVAFYRKKVVKTIISMLQTALPGCDDDSYSRVFKALLPFEKDMKKRVIDHISKISTIRKCSFLSAACDIFSAKISGTYKRSDLTHGRKVLTTIEIISKLVHREKSISAIITSVANMIPEKYLLEQRAIVDVDGGTLLNEDCDIRSVLQYLLDDISEFLSTKFIEVRGEKEMSEDKGCIFTLKAFIDYLFEREKENFRARRKDNENSVTLTTIHQAKGLEWDIVFIVKANESEIPLLHDFKGVVKDTAAIVEEERRLLYVAMTRARQKLFMLYVMVDSNWQMLQPSRFLKEIPHHLLEFQGDINMQELQIKREGHQKETTCCTTDLLIKKQQSEADLDPVPNNLLNNHFSEASSELAEFAEANNGNDFIRRFDVEDRSVVSHIFHKWAKKKAFQDPKRLLDKVGFVIDERLRQKKNKHKDLLNSLKSSLSCDEAMQYAQYVLRWEQIPADKRAHLMREKQEHFLKLKIENAMGSATPTDKQISYLKKLGCTMTPTSRLHASHLIEQYKSL</sequence>
<dbReference type="GO" id="GO:0005524">
    <property type="term" value="F:ATP binding"/>
    <property type="evidence" value="ECO:0007669"/>
    <property type="project" value="UniProtKB-UniRule"/>
</dbReference>
<protein>
    <recommendedName>
        <fullName evidence="8">DNA 3'-5' helicase</fullName>
        <ecNumber evidence="8">5.6.2.4</ecNumber>
    </recommendedName>
</protein>
<dbReference type="CDD" id="cd18807">
    <property type="entry name" value="SF1_C_UvrD"/>
    <property type="match status" value="1"/>
</dbReference>
<dbReference type="Gene3D" id="3.40.50.300">
    <property type="entry name" value="P-loop containing nucleotide triphosphate hydrolases"/>
    <property type="match status" value="2"/>
</dbReference>
<comment type="catalytic activity">
    <reaction evidence="9">
        <text>ATP + H2O = ADP + phosphate + H(+)</text>
        <dbReference type="Rhea" id="RHEA:13065"/>
        <dbReference type="ChEBI" id="CHEBI:15377"/>
        <dbReference type="ChEBI" id="CHEBI:15378"/>
        <dbReference type="ChEBI" id="CHEBI:30616"/>
        <dbReference type="ChEBI" id="CHEBI:43474"/>
        <dbReference type="ChEBI" id="CHEBI:456216"/>
        <dbReference type="EC" id="5.6.2.4"/>
    </reaction>
</comment>
<dbReference type="SUPFAM" id="SSF52540">
    <property type="entry name" value="P-loop containing nucleoside triphosphate hydrolases"/>
    <property type="match status" value="1"/>
</dbReference>
<dbReference type="Gene3D" id="1.10.10.160">
    <property type="match status" value="1"/>
</dbReference>
<feature type="domain" description="UvrD-like helicase C-terminal" evidence="12">
    <location>
        <begin position="654"/>
        <end position="966"/>
    </location>
</feature>
<dbReference type="EC" id="5.6.2.4" evidence="8"/>
<evidence type="ECO:0000256" key="4">
    <source>
        <dbReference type="ARBA" id="ARBA00022806"/>
    </source>
</evidence>
<accession>A0A0C3UPC1</accession>
<dbReference type="EnsemblPlants" id="AES60958">
    <property type="protein sequence ID" value="AES60958"/>
    <property type="gene ID" value="MTR_1g072800"/>
</dbReference>
<keyword evidence="2 10" id="KW-0547">Nucleotide-binding</keyword>
<dbReference type="InterPro" id="IPR027417">
    <property type="entry name" value="P-loop_NTPase"/>
</dbReference>
<evidence type="ECO:0000256" key="2">
    <source>
        <dbReference type="ARBA" id="ARBA00022741"/>
    </source>
</evidence>
<evidence type="ECO:0000256" key="6">
    <source>
        <dbReference type="ARBA" id="ARBA00023235"/>
    </source>
</evidence>
<dbReference type="GO" id="GO:0016787">
    <property type="term" value="F:hydrolase activity"/>
    <property type="evidence" value="ECO:0007669"/>
    <property type="project" value="UniProtKB-UniRule"/>
</dbReference>
<dbReference type="PaxDb" id="3880-AES60958"/>
<accession>G7I2M0</accession>
<dbReference type="GO" id="GO:0043138">
    <property type="term" value="F:3'-5' DNA helicase activity"/>
    <property type="evidence" value="ECO:0000318"/>
    <property type="project" value="GO_Central"/>
</dbReference>
<reference evidence="14" key="4">
    <citation type="journal article" date="2018" name="Nat. Plants">
        <title>Whole-genome landscape of Medicago truncatula symbiotic genes.</title>
        <authorList>
            <person name="Pecrix Y."/>
            <person name="Gamas P."/>
            <person name="Carrere S."/>
        </authorList>
    </citation>
    <scope>NUCLEOTIDE SEQUENCE</scope>
    <source>
        <tissue evidence="14">Leaves</tissue>
    </source>
</reference>